<dbReference type="PANTHER" id="PTHR40274">
    <property type="entry name" value="VIRGINIAMYCIN B LYASE"/>
    <property type="match status" value="1"/>
</dbReference>
<dbReference type="Gene3D" id="2.130.10.10">
    <property type="entry name" value="YVTN repeat-like/Quinoprotein amine dehydrogenase"/>
    <property type="match status" value="2"/>
</dbReference>
<dbReference type="Proteomes" id="UP000230607">
    <property type="component" value="Chromosome 1"/>
</dbReference>
<proteinExistence type="predicted"/>
<reference evidence="3" key="1">
    <citation type="submission" date="2017-03" db="EMBL/GenBank/DDBJ databases">
        <authorList>
            <person name="Herbold C."/>
        </authorList>
    </citation>
    <scope>NUCLEOTIDE SEQUENCE [LARGE SCALE GENOMIC DNA]</scope>
</reference>
<gene>
    <name evidence="2" type="ORF">NCS_10334</name>
</gene>
<keyword evidence="1" id="KW-1133">Transmembrane helix</keyword>
<dbReference type="InterPro" id="IPR051344">
    <property type="entry name" value="Vgb"/>
</dbReference>
<evidence type="ECO:0000256" key="1">
    <source>
        <dbReference type="SAM" id="Phobius"/>
    </source>
</evidence>
<feature type="transmembrane region" description="Helical" evidence="1">
    <location>
        <begin position="31"/>
        <end position="47"/>
    </location>
</feature>
<keyword evidence="1" id="KW-0812">Transmembrane</keyword>
<sequence length="503" mass="55905">MNSVEKLTGSEILIKTDTVNLILNKLASKKILAVTIVAMMIILFVYLDQNFRDKVLPSNVVSRNDPFVKEYSLPPGSAPNGLVVDKSGLVWVTSKNATLYSVDPRSGQVNRYEIKSGTASYENPGTTSAMVWAIVQGGDGKIWFSPLGTKTIWRFDPSRDIFDSYLSETGAPFQMKDAMDGKIWFTTLRGDTVGVIEKSQNDTYSVSTFDTLPHANPAGIFLQNDSVWVANVGSQNIFQYKIDQSNYTTKDISVIREIPPDNNTLFSSPTDLFVDKNILWLTEHGTSFLTSYDLDSGKITRYPTSQNTFGTTTLPFWIRGIYDPKILWFNEHQGNKIGRFDVYNKTLTEYSIPSLPKDGYLTYPLNISQDPMDEKILWFSEWNTDKIGVINGHVTIPFTINLNTTEMTLRYHDANVVDLKITGDTHSSDRIFLNASSSITPTAELGNLTVGFSSNVVTLPHDNIIHLSIRNDGVAPGNYTVGISASDGLVTTTKFFGLSIPLT</sequence>
<dbReference type="SUPFAM" id="SSF63825">
    <property type="entry name" value="YWTD domain"/>
    <property type="match status" value="1"/>
</dbReference>
<evidence type="ECO:0000313" key="2">
    <source>
        <dbReference type="EMBL" id="SMH70527.1"/>
    </source>
</evidence>
<evidence type="ECO:0008006" key="4">
    <source>
        <dbReference type="Google" id="ProtNLM"/>
    </source>
</evidence>
<name>A0A2H1FCQ0_9ARCH</name>
<protein>
    <recommendedName>
        <fullName evidence="4">Lyase</fullName>
    </recommendedName>
</protein>
<organism evidence="2 3">
    <name type="scientific">Candidatus Nitrosotalea okcheonensis</name>
    <dbReference type="NCBI Taxonomy" id="1903276"/>
    <lineage>
        <taxon>Archaea</taxon>
        <taxon>Nitrososphaerota</taxon>
        <taxon>Nitrososphaeria</taxon>
        <taxon>Nitrosotaleales</taxon>
        <taxon>Nitrosotaleaceae</taxon>
        <taxon>Nitrosotalea</taxon>
    </lineage>
</organism>
<dbReference type="PANTHER" id="PTHR40274:SF3">
    <property type="entry name" value="VIRGINIAMYCIN B LYASE"/>
    <property type="match status" value="1"/>
</dbReference>
<dbReference type="SUPFAM" id="SSF63829">
    <property type="entry name" value="Calcium-dependent phosphotriesterase"/>
    <property type="match status" value="1"/>
</dbReference>
<dbReference type="AlphaFoldDB" id="A0A2H1FCQ0"/>
<accession>A0A2H1FCQ0</accession>
<dbReference type="EMBL" id="LT841358">
    <property type="protein sequence ID" value="SMH70527.1"/>
    <property type="molecule type" value="Genomic_DNA"/>
</dbReference>
<dbReference type="InterPro" id="IPR015943">
    <property type="entry name" value="WD40/YVTN_repeat-like_dom_sf"/>
</dbReference>
<dbReference type="Pfam" id="PF24684">
    <property type="entry name" value="Vgb_lyase"/>
    <property type="match status" value="1"/>
</dbReference>
<keyword evidence="3" id="KW-1185">Reference proteome</keyword>
<evidence type="ECO:0000313" key="3">
    <source>
        <dbReference type="Proteomes" id="UP000230607"/>
    </source>
</evidence>
<keyword evidence="1" id="KW-0472">Membrane</keyword>